<protein>
    <submittedName>
        <fullName evidence="8">Transcription factor sem-2 like protein</fullName>
    </submittedName>
</protein>
<dbReference type="OrthoDB" id="6431152at2759"/>
<feature type="compositionally biased region" description="Basic residues" evidence="6">
    <location>
        <begin position="122"/>
        <end position="137"/>
    </location>
</feature>
<dbReference type="EMBL" id="JABXBU010000003">
    <property type="protein sequence ID" value="KAF8792424.1"/>
    <property type="molecule type" value="Genomic_DNA"/>
</dbReference>
<proteinExistence type="predicted"/>
<evidence type="ECO:0000256" key="4">
    <source>
        <dbReference type="PROSITE-ProRule" id="PRU00267"/>
    </source>
</evidence>
<dbReference type="GO" id="GO:0001228">
    <property type="term" value="F:DNA-binding transcription activator activity, RNA polymerase II-specific"/>
    <property type="evidence" value="ECO:0007669"/>
    <property type="project" value="TreeGrafter"/>
</dbReference>
<dbReference type="InterPro" id="IPR036910">
    <property type="entry name" value="HMG_box_dom_sf"/>
</dbReference>
<keyword evidence="2 4" id="KW-0238">DNA-binding</keyword>
<dbReference type="SUPFAM" id="SSF47095">
    <property type="entry name" value="HMG-box"/>
    <property type="match status" value="1"/>
</dbReference>
<gene>
    <name evidence="8" type="ORF">HNY73_004017</name>
</gene>
<dbReference type="AlphaFoldDB" id="A0A8T0FMK6"/>
<evidence type="ECO:0000313" key="9">
    <source>
        <dbReference type="Proteomes" id="UP000807504"/>
    </source>
</evidence>
<feature type="region of interest" description="Disordered" evidence="6">
    <location>
        <begin position="122"/>
        <end position="178"/>
    </location>
</feature>
<organism evidence="8 9">
    <name type="scientific">Argiope bruennichi</name>
    <name type="common">Wasp spider</name>
    <name type="synonym">Aranea bruennichi</name>
    <dbReference type="NCBI Taxonomy" id="94029"/>
    <lineage>
        <taxon>Eukaryota</taxon>
        <taxon>Metazoa</taxon>
        <taxon>Ecdysozoa</taxon>
        <taxon>Arthropoda</taxon>
        <taxon>Chelicerata</taxon>
        <taxon>Arachnida</taxon>
        <taxon>Araneae</taxon>
        <taxon>Araneomorphae</taxon>
        <taxon>Entelegynae</taxon>
        <taxon>Araneoidea</taxon>
        <taxon>Araneidae</taxon>
        <taxon>Argiope</taxon>
    </lineage>
</organism>
<dbReference type="CDD" id="cd22029">
    <property type="entry name" value="HMG-box_SoxC"/>
    <property type="match status" value="1"/>
</dbReference>
<dbReference type="Pfam" id="PF00505">
    <property type="entry name" value="HMG_box"/>
    <property type="match status" value="1"/>
</dbReference>
<evidence type="ECO:0000256" key="5">
    <source>
        <dbReference type="SAM" id="Coils"/>
    </source>
</evidence>
<dbReference type="Proteomes" id="UP000807504">
    <property type="component" value="Unassembled WGS sequence"/>
</dbReference>
<feature type="coiled-coil region" evidence="5">
    <location>
        <begin position="335"/>
        <end position="362"/>
    </location>
</feature>
<keyword evidence="9" id="KW-1185">Reference proteome</keyword>
<comment type="caution">
    <text evidence="8">The sequence shown here is derived from an EMBL/GenBank/DDBJ whole genome shotgun (WGS) entry which is preliminary data.</text>
</comment>
<accession>A0A8T0FMK6</accession>
<sequence length="389" mass="44155">MSSPMDPEFEFLSDSEVPTYSSSLLATLYVPDSLTPYTDAVNSKKKIARIKRPMNAFMVWSQIERKKITELNPNMHNAEISIQLGVRWKKLTDEERKPFIAEAERLRRLHILEYPDYKYKPRKKLKSASPGSKKKNNNKSIPNDKQSDLVSSAVNSPKSSSIINKIPSPSNVNINTSSGDSKNLETLLSGNLKDATNNGCNQSVLNPAEKMKSEKSLDLEKLEQNIKINKQPLNSFSFSQCDTKITIDRKLRESLKEKITPLDEVNCDIQNTNKTIALENSVSGPEDNVSPIKKTPEYHIDGNLTAGSICYMAHSSNDEWSETFDFLTDAAFRNAKDSVKEIKKLAQKYKRIKAETEKTEYESPPWKIPDLDKLLGEYWNDATNEFDDF</sequence>
<feature type="compositionally biased region" description="Low complexity" evidence="6">
    <location>
        <begin position="151"/>
        <end position="175"/>
    </location>
</feature>
<dbReference type="PANTHER" id="PTHR10270:SF323">
    <property type="entry name" value="TRANSCRIPTION FACTOR SOX-14-RELATED"/>
    <property type="match status" value="1"/>
</dbReference>
<dbReference type="PROSITE" id="PS50118">
    <property type="entry name" value="HMG_BOX_2"/>
    <property type="match status" value="1"/>
</dbReference>
<dbReference type="OMA" id="NCAIMAN"/>
<evidence type="ECO:0000259" key="7">
    <source>
        <dbReference type="PROSITE" id="PS50118"/>
    </source>
</evidence>
<dbReference type="InterPro" id="IPR009071">
    <property type="entry name" value="HMG_box_dom"/>
</dbReference>
<dbReference type="SMART" id="SM00398">
    <property type="entry name" value="HMG"/>
    <property type="match status" value="1"/>
</dbReference>
<evidence type="ECO:0000256" key="1">
    <source>
        <dbReference type="ARBA" id="ARBA00004123"/>
    </source>
</evidence>
<evidence type="ECO:0000313" key="8">
    <source>
        <dbReference type="EMBL" id="KAF8792424.1"/>
    </source>
</evidence>
<dbReference type="Gene3D" id="1.10.30.10">
    <property type="entry name" value="High mobility group box domain"/>
    <property type="match status" value="1"/>
</dbReference>
<dbReference type="GO" id="GO:0030182">
    <property type="term" value="P:neuron differentiation"/>
    <property type="evidence" value="ECO:0007669"/>
    <property type="project" value="TreeGrafter"/>
</dbReference>
<evidence type="ECO:0000256" key="6">
    <source>
        <dbReference type="SAM" id="MobiDB-lite"/>
    </source>
</evidence>
<dbReference type="InterPro" id="IPR050140">
    <property type="entry name" value="SRY-related_HMG-box_TF-like"/>
</dbReference>
<reference evidence="8" key="2">
    <citation type="submission" date="2020-06" db="EMBL/GenBank/DDBJ databases">
        <authorList>
            <person name="Sheffer M."/>
        </authorList>
    </citation>
    <scope>NUCLEOTIDE SEQUENCE</scope>
</reference>
<comment type="subcellular location">
    <subcellularLocation>
        <location evidence="1">Nucleus</location>
    </subcellularLocation>
</comment>
<evidence type="ECO:0000256" key="3">
    <source>
        <dbReference type="ARBA" id="ARBA00023242"/>
    </source>
</evidence>
<reference evidence="8" key="1">
    <citation type="journal article" date="2020" name="bioRxiv">
        <title>Chromosome-level reference genome of the European wasp spider Argiope bruennichi: a resource for studies on range expansion and evolutionary adaptation.</title>
        <authorList>
            <person name="Sheffer M.M."/>
            <person name="Hoppe A."/>
            <person name="Krehenwinkel H."/>
            <person name="Uhl G."/>
            <person name="Kuss A.W."/>
            <person name="Jensen L."/>
            <person name="Jensen C."/>
            <person name="Gillespie R.G."/>
            <person name="Hoff K.J."/>
            <person name="Prost S."/>
        </authorList>
    </citation>
    <scope>NUCLEOTIDE SEQUENCE</scope>
</reference>
<keyword evidence="3 4" id="KW-0539">Nucleus</keyword>
<keyword evidence="5" id="KW-0175">Coiled coil</keyword>
<dbReference type="GO" id="GO:0005634">
    <property type="term" value="C:nucleus"/>
    <property type="evidence" value="ECO:0007669"/>
    <property type="project" value="UniProtKB-SubCell"/>
</dbReference>
<dbReference type="GO" id="GO:0000978">
    <property type="term" value="F:RNA polymerase II cis-regulatory region sequence-specific DNA binding"/>
    <property type="evidence" value="ECO:0007669"/>
    <property type="project" value="TreeGrafter"/>
</dbReference>
<dbReference type="GO" id="GO:0000122">
    <property type="term" value="P:negative regulation of transcription by RNA polymerase II"/>
    <property type="evidence" value="ECO:0007669"/>
    <property type="project" value="TreeGrafter"/>
</dbReference>
<feature type="DNA-binding region" description="HMG box" evidence="4">
    <location>
        <begin position="50"/>
        <end position="118"/>
    </location>
</feature>
<dbReference type="PANTHER" id="PTHR10270">
    <property type="entry name" value="SOX TRANSCRIPTION FACTOR"/>
    <property type="match status" value="1"/>
</dbReference>
<feature type="domain" description="HMG box" evidence="7">
    <location>
        <begin position="50"/>
        <end position="118"/>
    </location>
</feature>
<evidence type="ECO:0000256" key="2">
    <source>
        <dbReference type="ARBA" id="ARBA00023125"/>
    </source>
</evidence>
<dbReference type="FunFam" id="1.10.30.10:FF:000002">
    <property type="entry name" value="transcription factor Sox-2"/>
    <property type="match status" value="1"/>
</dbReference>
<dbReference type="GO" id="GO:0007420">
    <property type="term" value="P:brain development"/>
    <property type="evidence" value="ECO:0007669"/>
    <property type="project" value="TreeGrafter"/>
</dbReference>
<name>A0A8T0FMK6_ARGBR</name>